<gene>
    <name evidence="1" type="ORF">NYO99_11615</name>
</gene>
<protein>
    <submittedName>
        <fullName evidence="1">PilW family protein</fullName>
    </submittedName>
</protein>
<dbReference type="EMBL" id="JAPPUY010000002">
    <property type="protein sequence ID" value="MCY4745621.1"/>
    <property type="molecule type" value="Genomic_DNA"/>
</dbReference>
<sequence length="347" mass="36530">MPSTSSHTPHRFAGFSLVELMVGIVVAMAAVIVVMQVFKVSEGQRRTTTGGDDASTTGAIALSLLQRDLRQAGQGIANPQLMACQLNLGNGRSVAQLLPLQINPAGIPAGDDDTDVLLVSYGSGWGGPEGALIVTQPSAAQYTVGAPQAHQLGDRLIATPATRAAPCALDLTSLSAAPVGNTISVALGANGVAGGMLFNLGRTPRFMAYAVRQGRLTACDFLTHNCASAAPENWTEVADNIVSLRAEYAIDTTAPTRDLVVDSFAQMPPNAQFPGGVCAWSRIYGVRLALVARNRQAEAQDLDVPAPTWASAEAPIQLAEGWQRFRYKTFETTVPLRNMPLTFTGCP</sequence>
<organism evidence="1 2">
    <name type="scientific">Roseateles hydrophilus</name>
    <dbReference type="NCBI Taxonomy" id="2975054"/>
    <lineage>
        <taxon>Bacteria</taxon>
        <taxon>Pseudomonadati</taxon>
        <taxon>Pseudomonadota</taxon>
        <taxon>Betaproteobacteria</taxon>
        <taxon>Burkholderiales</taxon>
        <taxon>Sphaerotilaceae</taxon>
        <taxon>Roseateles</taxon>
    </lineage>
</organism>
<accession>A0ACC6CB28</accession>
<name>A0ACC6CB28_9BURK</name>
<dbReference type="Proteomes" id="UP001076464">
    <property type="component" value="Unassembled WGS sequence"/>
</dbReference>
<evidence type="ECO:0000313" key="1">
    <source>
        <dbReference type="EMBL" id="MCY4745621.1"/>
    </source>
</evidence>
<comment type="caution">
    <text evidence="1">The sequence shown here is derived from an EMBL/GenBank/DDBJ whole genome shotgun (WGS) entry which is preliminary data.</text>
</comment>
<reference evidence="1" key="1">
    <citation type="submission" date="2022-08" db="EMBL/GenBank/DDBJ databases">
        <title>Genome sequencing of Pelomonas sp. UHG3.</title>
        <authorList>
            <person name="So Y."/>
        </authorList>
    </citation>
    <scope>NUCLEOTIDE SEQUENCE</scope>
    <source>
        <strain evidence="1">UHG3</strain>
    </source>
</reference>
<proteinExistence type="predicted"/>
<keyword evidence="2" id="KW-1185">Reference proteome</keyword>
<evidence type="ECO:0000313" key="2">
    <source>
        <dbReference type="Proteomes" id="UP001076464"/>
    </source>
</evidence>